<organism evidence="2 3">
    <name type="scientific">Deinococcus ficus</name>
    <dbReference type="NCBI Taxonomy" id="317577"/>
    <lineage>
        <taxon>Bacteria</taxon>
        <taxon>Thermotogati</taxon>
        <taxon>Deinococcota</taxon>
        <taxon>Deinococci</taxon>
        <taxon>Deinococcales</taxon>
        <taxon>Deinococcaceae</taxon>
        <taxon>Deinococcus</taxon>
    </lineage>
</organism>
<protein>
    <submittedName>
        <fullName evidence="2">NAD-dependent epimerase</fullName>
    </submittedName>
</protein>
<evidence type="ECO:0000259" key="1">
    <source>
        <dbReference type="Pfam" id="PF01370"/>
    </source>
</evidence>
<evidence type="ECO:0000313" key="3">
    <source>
        <dbReference type="Proteomes" id="UP000259030"/>
    </source>
</evidence>
<name>A0A221SU63_9DEIO</name>
<sequence length="326" mass="35137">MDILVLGGTRFVGRHIVEAFLAAGHAVSVFTRGTSPDSDLPGAEHLRGDRNGGDAGHAALRGRTWDACVDVSGYTPRQLHASTGLLRGQVKQYVFVSTVSVYAEQGRHPIREDDPLFPPAADDVTEVTGETYGPLKVRCEQIVQEAFGPACVILRPQLVAGPGDYTARYPYWPDRVARGGTVLAAGADADFMQVIDARDLARFAVTAVEENLSGVFNMAGPRVGWREFLTMQGAVDVHWTTPEALERAGVEFTELPIYLPANGEQGGIMDVSNDRARAAGLTLTDPLATAQDTRAWSAPRDTVYSFTPEREAEVLALLGVEDARTS</sequence>
<accession>A0A221SU63</accession>
<feature type="domain" description="NAD-dependent epimerase/dehydratase" evidence="1">
    <location>
        <begin position="87"/>
        <end position="217"/>
    </location>
</feature>
<evidence type="ECO:0000313" key="2">
    <source>
        <dbReference type="EMBL" id="ASN80161.1"/>
    </source>
</evidence>
<dbReference type="SUPFAM" id="SSF51735">
    <property type="entry name" value="NAD(P)-binding Rossmann-fold domains"/>
    <property type="match status" value="1"/>
</dbReference>
<feature type="domain" description="NAD-dependent epimerase/dehydratase" evidence="1">
    <location>
        <begin position="3"/>
        <end position="38"/>
    </location>
</feature>
<dbReference type="Pfam" id="PF01370">
    <property type="entry name" value="Epimerase"/>
    <property type="match status" value="2"/>
</dbReference>
<dbReference type="KEGG" id="dfc:DFI_03285"/>
<reference evidence="2 3" key="1">
    <citation type="submission" date="2017-05" db="EMBL/GenBank/DDBJ databases">
        <title>The complete genome sequence of Deinococcus ficus isolated from the rhizosphere of the Ficus religiosa L. in Taiwan.</title>
        <authorList>
            <person name="Wu K.-M."/>
            <person name="Liao T.-L."/>
            <person name="Liu Y.-M."/>
            <person name="Young C.-C."/>
            <person name="Tsai S.-F."/>
        </authorList>
    </citation>
    <scope>NUCLEOTIDE SEQUENCE [LARGE SCALE GENOMIC DNA]</scope>
    <source>
        <strain evidence="2 3">CC-FR2-10</strain>
    </source>
</reference>
<dbReference type="STRING" id="317577.GCA_000419625_00481"/>
<dbReference type="InterPro" id="IPR051783">
    <property type="entry name" value="NAD(P)-dependent_oxidoreduct"/>
</dbReference>
<gene>
    <name evidence="2" type="ORF">DFI_03285</name>
</gene>
<dbReference type="GO" id="GO:0004029">
    <property type="term" value="F:aldehyde dehydrogenase (NAD+) activity"/>
    <property type="evidence" value="ECO:0007669"/>
    <property type="project" value="TreeGrafter"/>
</dbReference>
<dbReference type="PANTHER" id="PTHR48079">
    <property type="entry name" value="PROTEIN YEEZ"/>
    <property type="match status" value="1"/>
</dbReference>
<dbReference type="Gene3D" id="3.40.50.720">
    <property type="entry name" value="NAD(P)-binding Rossmann-like Domain"/>
    <property type="match status" value="1"/>
</dbReference>
<dbReference type="RefSeq" id="WP_027461931.1">
    <property type="nucleotide sequence ID" value="NZ_CP021081.1"/>
</dbReference>
<dbReference type="GO" id="GO:0005737">
    <property type="term" value="C:cytoplasm"/>
    <property type="evidence" value="ECO:0007669"/>
    <property type="project" value="TreeGrafter"/>
</dbReference>
<dbReference type="InterPro" id="IPR001509">
    <property type="entry name" value="Epimerase_deHydtase"/>
</dbReference>
<dbReference type="AlphaFoldDB" id="A0A221SU63"/>
<proteinExistence type="predicted"/>
<dbReference type="InterPro" id="IPR036291">
    <property type="entry name" value="NAD(P)-bd_dom_sf"/>
</dbReference>
<dbReference type="PANTHER" id="PTHR48079:SF6">
    <property type="entry name" value="NAD(P)-BINDING DOMAIN-CONTAINING PROTEIN-RELATED"/>
    <property type="match status" value="1"/>
</dbReference>
<dbReference type="Proteomes" id="UP000259030">
    <property type="component" value="Chromosome"/>
</dbReference>
<keyword evidence="3" id="KW-1185">Reference proteome</keyword>
<dbReference type="EMBL" id="CP021081">
    <property type="protein sequence ID" value="ASN80161.1"/>
    <property type="molecule type" value="Genomic_DNA"/>
</dbReference>